<dbReference type="Proteomes" id="UP000268291">
    <property type="component" value="Unassembled WGS sequence"/>
</dbReference>
<feature type="domain" description="ABC transmembrane type-1" evidence="9">
    <location>
        <begin position="117"/>
        <end position="306"/>
    </location>
</feature>
<dbReference type="Proteomes" id="UP000241203">
    <property type="component" value="Unassembled WGS sequence"/>
</dbReference>
<evidence type="ECO:0000313" key="12">
    <source>
        <dbReference type="Proteomes" id="UP000241203"/>
    </source>
</evidence>
<dbReference type="AlphaFoldDB" id="A0A2P8GU64"/>
<protein>
    <submittedName>
        <fullName evidence="10">Carbohydrate ABC transporter membrane protein 2 (CUT1 family)</fullName>
    </submittedName>
    <submittedName>
        <fullName evidence="11">Carbohydrate ABC transporter permease</fullName>
    </submittedName>
</protein>
<feature type="region of interest" description="Disordered" evidence="8">
    <location>
        <begin position="1"/>
        <end position="47"/>
    </location>
</feature>
<comment type="similarity">
    <text evidence="7">Belongs to the binding-protein-dependent transport system permease family.</text>
</comment>
<evidence type="ECO:0000259" key="9">
    <source>
        <dbReference type="PROSITE" id="PS50928"/>
    </source>
</evidence>
<dbReference type="EMBL" id="RZGY01000002">
    <property type="protein sequence ID" value="RUQ84818.1"/>
    <property type="molecule type" value="Genomic_DNA"/>
</dbReference>
<evidence type="ECO:0000256" key="8">
    <source>
        <dbReference type="SAM" id="MobiDB-lite"/>
    </source>
</evidence>
<evidence type="ECO:0000256" key="1">
    <source>
        <dbReference type="ARBA" id="ARBA00004651"/>
    </source>
</evidence>
<comment type="subcellular location">
    <subcellularLocation>
        <location evidence="1 7">Cell membrane</location>
        <topology evidence="1 7">Multi-pass membrane protein</topology>
    </subcellularLocation>
</comment>
<keyword evidence="4 7" id="KW-0812">Transmembrane</keyword>
<evidence type="ECO:0000256" key="4">
    <source>
        <dbReference type="ARBA" id="ARBA00022692"/>
    </source>
</evidence>
<accession>A0A2P8GU64</accession>
<feature type="compositionally biased region" description="Basic and acidic residues" evidence="8">
    <location>
        <begin position="33"/>
        <end position="47"/>
    </location>
</feature>
<feature type="transmembrane region" description="Helical" evidence="7">
    <location>
        <begin position="154"/>
        <end position="176"/>
    </location>
</feature>
<evidence type="ECO:0000256" key="3">
    <source>
        <dbReference type="ARBA" id="ARBA00022475"/>
    </source>
</evidence>
<dbReference type="GO" id="GO:0055085">
    <property type="term" value="P:transmembrane transport"/>
    <property type="evidence" value="ECO:0007669"/>
    <property type="project" value="InterPro"/>
</dbReference>
<feature type="transmembrane region" description="Helical" evidence="7">
    <location>
        <begin position="60"/>
        <end position="78"/>
    </location>
</feature>
<comment type="caution">
    <text evidence="10">The sequence shown here is derived from an EMBL/GenBank/DDBJ whole genome shotgun (WGS) entry which is preliminary data.</text>
</comment>
<evidence type="ECO:0000313" key="13">
    <source>
        <dbReference type="Proteomes" id="UP000268291"/>
    </source>
</evidence>
<evidence type="ECO:0000256" key="5">
    <source>
        <dbReference type="ARBA" id="ARBA00022989"/>
    </source>
</evidence>
<feature type="transmembrane region" description="Helical" evidence="7">
    <location>
        <begin position="188"/>
        <end position="206"/>
    </location>
</feature>
<keyword evidence="5 7" id="KW-1133">Transmembrane helix</keyword>
<dbReference type="CDD" id="cd06261">
    <property type="entry name" value="TM_PBP2"/>
    <property type="match status" value="1"/>
</dbReference>
<dbReference type="SUPFAM" id="SSF161098">
    <property type="entry name" value="MetI-like"/>
    <property type="match status" value="1"/>
</dbReference>
<dbReference type="OrthoDB" id="2063054at2"/>
<dbReference type="EMBL" id="PYAU01000001">
    <property type="protein sequence ID" value="PSL37517.1"/>
    <property type="molecule type" value="Genomic_DNA"/>
</dbReference>
<proteinExistence type="inferred from homology"/>
<dbReference type="InterPro" id="IPR000515">
    <property type="entry name" value="MetI-like"/>
</dbReference>
<sequence>MSDRTIDVPAVAPTDSPSRATSGRRAAPATARSARDERDTKLLRTANERRRRRNDRISQLLLTVFVIVFMIPLIWMLATSLKPGAEVFSSPPSLVGSEVRWQNYADVWSYVPFGQYMLNGAIVSVLGTALVVATSVLSAYAFSRLRFRGRDGIFFVFLGTLMVPQEVVVIPMFLFMTQLGWVDSYQALIVPWAFTAFGTFLLRQAMLSVPMELEEAGKLDGASHLRILLGIIVPVVKPTIAVLVVFTFINYWNSFLWPLIVINDPSYATVPLGLNNFLGQGGRQWQLIMAASTISMIPTAGLAILLQKYLVKGIALSSGMGGK</sequence>
<dbReference type="RefSeq" id="WP_106562646.1">
    <property type="nucleotide sequence ID" value="NZ_PYAU01000001.1"/>
</dbReference>
<gene>
    <name evidence="10" type="ORF">CLV49_1124</name>
    <name evidence="11" type="ORF">ELQ93_14655</name>
</gene>
<dbReference type="PROSITE" id="PS50928">
    <property type="entry name" value="ABC_TM1"/>
    <property type="match status" value="1"/>
</dbReference>
<dbReference type="GO" id="GO:0005886">
    <property type="term" value="C:plasma membrane"/>
    <property type="evidence" value="ECO:0007669"/>
    <property type="project" value="UniProtKB-SubCell"/>
</dbReference>
<evidence type="ECO:0000313" key="11">
    <source>
        <dbReference type="EMBL" id="RUQ84818.1"/>
    </source>
</evidence>
<keyword evidence="2 7" id="KW-0813">Transport</keyword>
<reference evidence="11 13" key="2">
    <citation type="submission" date="2018-12" db="EMBL/GenBank/DDBJ databases">
        <authorList>
            <person name="hu s."/>
            <person name="Xu Y."/>
            <person name="Xu B."/>
            <person name="Li F."/>
        </authorList>
    </citation>
    <scope>NUCLEOTIDE SEQUENCE [LARGE SCALE GENOMIC DNA]</scope>
    <source>
        <strain evidence="11 13">KSW2-17</strain>
    </source>
</reference>
<evidence type="ECO:0000256" key="7">
    <source>
        <dbReference type="RuleBase" id="RU363032"/>
    </source>
</evidence>
<keyword evidence="3" id="KW-1003">Cell membrane</keyword>
<organism evidence="10 12">
    <name type="scientific">Labedella gwakjiensis</name>
    <dbReference type="NCBI Taxonomy" id="390269"/>
    <lineage>
        <taxon>Bacteria</taxon>
        <taxon>Bacillati</taxon>
        <taxon>Actinomycetota</taxon>
        <taxon>Actinomycetes</taxon>
        <taxon>Micrococcales</taxon>
        <taxon>Microbacteriaceae</taxon>
        <taxon>Labedella</taxon>
    </lineage>
</organism>
<evidence type="ECO:0000256" key="2">
    <source>
        <dbReference type="ARBA" id="ARBA00022448"/>
    </source>
</evidence>
<dbReference type="InterPro" id="IPR035906">
    <property type="entry name" value="MetI-like_sf"/>
</dbReference>
<feature type="transmembrane region" description="Helical" evidence="7">
    <location>
        <begin position="116"/>
        <end position="142"/>
    </location>
</feature>
<reference evidence="10 12" key="1">
    <citation type="submission" date="2018-03" db="EMBL/GenBank/DDBJ databases">
        <title>Genomic Encyclopedia of Archaeal and Bacterial Type Strains, Phase II (KMG-II): from individual species to whole genera.</title>
        <authorList>
            <person name="Goeker M."/>
        </authorList>
    </citation>
    <scope>NUCLEOTIDE SEQUENCE [LARGE SCALE GENOMIC DNA]</scope>
    <source>
        <strain evidence="10 12">DSM 21548</strain>
    </source>
</reference>
<feature type="transmembrane region" description="Helical" evidence="7">
    <location>
        <begin position="285"/>
        <end position="306"/>
    </location>
</feature>
<evidence type="ECO:0000313" key="10">
    <source>
        <dbReference type="EMBL" id="PSL37517.1"/>
    </source>
</evidence>
<dbReference type="Pfam" id="PF00528">
    <property type="entry name" value="BPD_transp_1"/>
    <property type="match status" value="1"/>
</dbReference>
<feature type="compositionally biased region" description="Low complexity" evidence="8">
    <location>
        <begin position="16"/>
        <end position="32"/>
    </location>
</feature>
<dbReference type="PANTHER" id="PTHR43744:SF12">
    <property type="entry name" value="ABC TRANSPORTER PERMEASE PROTEIN MG189-RELATED"/>
    <property type="match status" value="1"/>
</dbReference>
<dbReference type="Gene3D" id="1.10.3720.10">
    <property type="entry name" value="MetI-like"/>
    <property type="match status" value="1"/>
</dbReference>
<name>A0A2P8GU64_9MICO</name>
<keyword evidence="6 7" id="KW-0472">Membrane</keyword>
<dbReference type="PANTHER" id="PTHR43744">
    <property type="entry name" value="ABC TRANSPORTER PERMEASE PROTEIN MG189-RELATED-RELATED"/>
    <property type="match status" value="1"/>
</dbReference>
<feature type="transmembrane region" description="Helical" evidence="7">
    <location>
        <begin position="227"/>
        <end position="249"/>
    </location>
</feature>
<evidence type="ECO:0000256" key="6">
    <source>
        <dbReference type="ARBA" id="ARBA00023136"/>
    </source>
</evidence>
<keyword evidence="13" id="KW-1185">Reference proteome</keyword>